<feature type="domain" description="Mut7-C RNAse" evidence="1">
    <location>
        <begin position="7"/>
        <end position="147"/>
    </location>
</feature>
<evidence type="ECO:0000259" key="1">
    <source>
        <dbReference type="Pfam" id="PF01927"/>
    </source>
</evidence>
<comment type="caution">
    <text evidence="2">The sequence shown here is derived from an EMBL/GenBank/DDBJ whole genome shotgun (WGS) entry which is preliminary data.</text>
</comment>
<dbReference type="PANTHER" id="PTHR39081">
    <property type="entry name" value="MUT7-C DOMAIN-CONTAINING PROTEIN"/>
    <property type="match status" value="1"/>
</dbReference>
<proteinExistence type="predicted"/>
<gene>
    <name evidence="2" type="ORF">HZA61_03885</name>
</gene>
<dbReference type="PANTHER" id="PTHR39081:SF1">
    <property type="entry name" value="MUT7-C RNASE DOMAIN-CONTAINING PROTEIN"/>
    <property type="match status" value="1"/>
</dbReference>
<name>A0A933SEN9_UNCEI</name>
<evidence type="ECO:0000313" key="2">
    <source>
        <dbReference type="EMBL" id="MBI5168609.1"/>
    </source>
</evidence>
<dbReference type="AlphaFoldDB" id="A0A933SEN9"/>
<protein>
    <recommendedName>
        <fullName evidence="1">Mut7-C RNAse domain-containing protein</fullName>
    </recommendedName>
</protein>
<dbReference type="Proteomes" id="UP000696931">
    <property type="component" value="Unassembled WGS sequence"/>
</dbReference>
<reference evidence="2" key="1">
    <citation type="submission" date="2020-07" db="EMBL/GenBank/DDBJ databases">
        <title>Huge and variable diversity of episymbiotic CPR bacteria and DPANN archaea in groundwater ecosystems.</title>
        <authorList>
            <person name="He C.Y."/>
            <person name="Keren R."/>
            <person name="Whittaker M."/>
            <person name="Farag I.F."/>
            <person name="Doudna J."/>
            <person name="Cate J.H.D."/>
            <person name="Banfield J.F."/>
        </authorList>
    </citation>
    <scope>NUCLEOTIDE SEQUENCE</scope>
    <source>
        <strain evidence="2">NC_groundwater_1813_Pr3_B-0.1um_71_17</strain>
    </source>
</reference>
<sequence>MRRMPPTRFVTDASLAEVARRLRQFGFDVELHRGARLEELLEAASRDGRTVLTRSARRPKRWAAVAMLQVGGADPAAAVRAVVAAAEPSGGPLSRCSHCNHPLRVRSPFEAHGEVPGRVARRGGPLWSCTGCGQWFWLGTHTEKLREWFEGVLGRPVAWPESPPPPAPHRPPIAPAP</sequence>
<dbReference type="InterPro" id="IPR002782">
    <property type="entry name" value="Mut7-C_RNAse_dom"/>
</dbReference>
<accession>A0A933SEN9</accession>
<organism evidence="2 3">
    <name type="scientific">Eiseniibacteriota bacterium</name>
    <dbReference type="NCBI Taxonomy" id="2212470"/>
    <lineage>
        <taxon>Bacteria</taxon>
        <taxon>Candidatus Eiseniibacteriota</taxon>
    </lineage>
</organism>
<dbReference type="EMBL" id="JACRIW010000031">
    <property type="protein sequence ID" value="MBI5168609.1"/>
    <property type="molecule type" value="Genomic_DNA"/>
</dbReference>
<evidence type="ECO:0000313" key="3">
    <source>
        <dbReference type="Proteomes" id="UP000696931"/>
    </source>
</evidence>
<dbReference type="Pfam" id="PF01927">
    <property type="entry name" value="Mut7-C"/>
    <property type="match status" value="1"/>
</dbReference>